<dbReference type="Gene3D" id="3.90.1030.20">
    <property type="entry name" value="DNA polymerase delta, p66 (Cdc27) subunit, wHTH domain"/>
    <property type="match status" value="1"/>
</dbReference>
<dbReference type="VEuPathDB" id="FungiDB:TEQG_03291"/>
<evidence type="ECO:0000256" key="2">
    <source>
        <dbReference type="ARBA" id="ARBA00017589"/>
    </source>
</evidence>
<dbReference type="eggNOG" id="ENOG502QPSW">
    <property type="taxonomic scope" value="Eukaryota"/>
</dbReference>
<keyword evidence="4" id="KW-0539">Nucleus</keyword>
<dbReference type="EMBL" id="DS995732">
    <property type="protein sequence ID" value="EGE04262.1"/>
    <property type="molecule type" value="Genomic_DNA"/>
</dbReference>
<feature type="compositionally biased region" description="Polar residues" evidence="5">
    <location>
        <begin position="86"/>
        <end position="101"/>
    </location>
</feature>
<protein>
    <recommendedName>
        <fullName evidence="2">DNA polymerase delta subunit 3</fullName>
    </recommendedName>
</protein>
<feature type="compositionally biased region" description="Polar residues" evidence="5">
    <location>
        <begin position="238"/>
        <end position="251"/>
    </location>
</feature>
<dbReference type="Proteomes" id="UP000009169">
    <property type="component" value="Unassembled WGS sequence"/>
</dbReference>
<reference evidence="7" key="1">
    <citation type="journal article" date="2012" name="MBio">
        <title>Comparative genome analysis of Trichophyton rubrum and related dermatophytes reveals candidate genes involved in infection.</title>
        <authorList>
            <person name="Martinez D.A."/>
            <person name="Oliver B.G."/>
            <person name="Graeser Y."/>
            <person name="Goldberg J.M."/>
            <person name="Li W."/>
            <person name="Martinez-Rossi N.M."/>
            <person name="Monod M."/>
            <person name="Shelest E."/>
            <person name="Barton R.C."/>
            <person name="Birch E."/>
            <person name="Brakhage A.A."/>
            <person name="Chen Z."/>
            <person name="Gurr S.J."/>
            <person name="Heiman D."/>
            <person name="Heitman J."/>
            <person name="Kosti I."/>
            <person name="Rossi A."/>
            <person name="Saif S."/>
            <person name="Samalova M."/>
            <person name="Saunders C.W."/>
            <person name="Shea T."/>
            <person name="Summerbell R.C."/>
            <person name="Xu J."/>
            <person name="Young S."/>
            <person name="Zeng Q."/>
            <person name="Birren B.W."/>
            <person name="Cuomo C.A."/>
            <person name="White T.C."/>
        </authorList>
    </citation>
    <scope>NUCLEOTIDE SEQUENCE [LARGE SCALE GENOMIC DNA]</scope>
    <source>
        <strain evidence="7">ATCC MYA-4606 / CBS 127.97</strain>
    </source>
</reference>
<dbReference type="GO" id="GO:0006297">
    <property type="term" value="P:nucleotide-excision repair, DNA gap filling"/>
    <property type="evidence" value="ECO:0007669"/>
    <property type="project" value="TreeGrafter"/>
</dbReference>
<dbReference type="PANTHER" id="PTHR17598:SF13">
    <property type="entry name" value="DNA POLYMERASE DELTA SUBUNIT 3"/>
    <property type="match status" value="1"/>
</dbReference>
<dbReference type="PANTHER" id="PTHR17598">
    <property type="entry name" value="DNA POLYMERASE DELTA SUBUNIT 3"/>
    <property type="match status" value="1"/>
</dbReference>
<evidence type="ECO:0000256" key="1">
    <source>
        <dbReference type="ARBA" id="ARBA00004123"/>
    </source>
</evidence>
<feature type="compositionally biased region" description="Basic and acidic residues" evidence="5">
    <location>
        <begin position="306"/>
        <end position="329"/>
    </location>
</feature>
<comment type="subcellular location">
    <subcellularLocation>
        <location evidence="1">Nucleus</location>
    </subcellularLocation>
</comment>
<feature type="region of interest" description="Disordered" evidence="5">
    <location>
        <begin position="183"/>
        <end position="455"/>
    </location>
</feature>
<evidence type="ECO:0000256" key="3">
    <source>
        <dbReference type="ARBA" id="ARBA00022705"/>
    </source>
</evidence>
<gene>
    <name evidence="6" type="ORF">TEQG_03291</name>
</gene>
<dbReference type="HOGENOM" id="CLU_047736_0_0_1"/>
<keyword evidence="3" id="KW-0235">DNA replication</keyword>
<feature type="compositionally biased region" description="Basic residues" evidence="5">
    <location>
        <begin position="382"/>
        <end position="397"/>
    </location>
</feature>
<evidence type="ECO:0000313" key="6">
    <source>
        <dbReference type="EMBL" id="EGE04262.1"/>
    </source>
</evidence>
<proteinExistence type="predicted"/>
<keyword evidence="7" id="KW-1185">Reference proteome</keyword>
<name>F2PQU4_TRIEC</name>
<evidence type="ECO:0000256" key="4">
    <source>
        <dbReference type="ARBA" id="ARBA00023242"/>
    </source>
</evidence>
<feature type="compositionally biased region" description="Low complexity" evidence="5">
    <location>
        <begin position="431"/>
        <end position="447"/>
    </location>
</feature>
<dbReference type="AlphaFoldDB" id="F2PQU4"/>
<dbReference type="GO" id="GO:0043625">
    <property type="term" value="C:delta DNA polymerase complex"/>
    <property type="evidence" value="ECO:0007669"/>
    <property type="project" value="InterPro"/>
</dbReference>
<feature type="compositionally biased region" description="Acidic residues" evidence="5">
    <location>
        <begin position="291"/>
        <end position="300"/>
    </location>
</feature>
<dbReference type="GO" id="GO:0006271">
    <property type="term" value="P:DNA strand elongation involved in DNA replication"/>
    <property type="evidence" value="ECO:0007669"/>
    <property type="project" value="TreeGrafter"/>
</dbReference>
<feature type="region of interest" description="Disordered" evidence="5">
    <location>
        <begin position="82"/>
        <end position="103"/>
    </location>
</feature>
<dbReference type="GO" id="GO:0003887">
    <property type="term" value="F:DNA-directed DNA polymerase activity"/>
    <property type="evidence" value="ECO:0007669"/>
    <property type="project" value="TreeGrafter"/>
</dbReference>
<accession>F2PQU4</accession>
<organism evidence="6 7">
    <name type="scientific">Trichophyton equinum (strain ATCC MYA-4606 / CBS 127.97)</name>
    <name type="common">Horse ringworm fungus</name>
    <dbReference type="NCBI Taxonomy" id="559882"/>
    <lineage>
        <taxon>Eukaryota</taxon>
        <taxon>Fungi</taxon>
        <taxon>Dikarya</taxon>
        <taxon>Ascomycota</taxon>
        <taxon>Pezizomycotina</taxon>
        <taxon>Eurotiomycetes</taxon>
        <taxon>Eurotiomycetidae</taxon>
        <taxon>Onygenales</taxon>
        <taxon>Arthrodermataceae</taxon>
        <taxon>Trichophyton</taxon>
    </lineage>
</organism>
<dbReference type="OrthoDB" id="514823at2759"/>
<dbReference type="Pfam" id="PF09507">
    <property type="entry name" value="CDC27"/>
    <property type="match status" value="1"/>
</dbReference>
<dbReference type="InterPro" id="IPR019038">
    <property type="entry name" value="POLD3"/>
</dbReference>
<sequence>MGTGYKQFLAGKVFSDEEFVTYKALSRAQRVHSNQAKRMLYEFHRSENEKKPKSVHATYLLAGVSRHVKPLPLSRNHLKDGEDEVMQSSPVVGSQPAQPETTEAVAGPAITSILLGWIMLTSFKDAKSRFQKVLSIFVYSVQPTSLPDLNVLADIGQVSSTSPGDDVFQHNEKCGMIQNNNVKRRSGTPAAMPVPIKEENPIQKAMVKKAEQEPSGKKHITQSTDKKPEPSPTPFRTLGSSQSTAKSSQGKPTLKRDSSSIFKAFAKSKPKQQAKDDDADSTPNESQNTMLDDESEEEREDLFLDTGKKTSNKEQESRKDREERLRKMMEDEDMPDAPESPPEEEEAPEESDQASLASTPAPPQKQEPEPEPGSSVSDKRPTGQRRRGRRQVMKKKVSRDAEGYLVTKEEPVWESFSEDEPEPQKRKPLPSSSAKSTKGGAKSSQGSIMSFFGRK</sequence>
<evidence type="ECO:0000256" key="5">
    <source>
        <dbReference type="SAM" id="MobiDB-lite"/>
    </source>
</evidence>
<dbReference type="InterPro" id="IPR041913">
    <property type="entry name" value="POLD3_sf"/>
</dbReference>
<feature type="compositionally biased region" description="Basic and acidic residues" evidence="5">
    <location>
        <begin position="398"/>
        <end position="411"/>
    </location>
</feature>
<evidence type="ECO:0000313" key="7">
    <source>
        <dbReference type="Proteomes" id="UP000009169"/>
    </source>
</evidence>
<feature type="compositionally biased region" description="Acidic residues" evidence="5">
    <location>
        <begin position="330"/>
        <end position="352"/>
    </location>
</feature>
<dbReference type="GO" id="GO:1904161">
    <property type="term" value="P:DNA synthesis involved in UV-damage excision repair"/>
    <property type="evidence" value="ECO:0007669"/>
    <property type="project" value="TreeGrafter"/>
</dbReference>